<keyword evidence="3" id="KW-1185">Reference proteome</keyword>
<dbReference type="Proteomes" id="UP000253919">
    <property type="component" value="Unassembled WGS sequence"/>
</dbReference>
<dbReference type="RefSeq" id="WP_233507527.1">
    <property type="nucleotide sequence ID" value="NZ_QASA01000001.1"/>
</dbReference>
<proteinExistence type="predicted"/>
<dbReference type="SUPFAM" id="SSF51182">
    <property type="entry name" value="RmlC-like cupins"/>
    <property type="match status" value="1"/>
</dbReference>
<organism evidence="2 3">
    <name type="scientific">Adhaeribacter pallidiroseus</name>
    <dbReference type="NCBI Taxonomy" id="2072847"/>
    <lineage>
        <taxon>Bacteria</taxon>
        <taxon>Pseudomonadati</taxon>
        <taxon>Bacteroidota</taxon>
        <taxon>Cytophagia</taxon>
        <taxon>Cytophagales</taxon>
        <taxon>Hymenobacteraceae</taxon>
        <taxon>Adhaeribacter</taxon>
    </lineage>
</organism>
<dbReference type="CDD" id="cd20292">
    <property type="entry name" value="cupin_QdtA-like"/>
    <property type="match status" value="1"/>
</dbReference>
<dbReference type="GO" id="GO:0008830">
    <property type="term" value="F:dTDP-4-dehydrorhamnose 3,5-epimerase activity"/>
    <property type="evidence" value="ECO:0007669"/>
    <property type="project" value="UniProtKB-EC"/>
</dbReference>
<dbReference type="InterPro" id="IPR008894">
    <property type="entry name" value="QdtA_cupin_dom"/>
</dbReference>
<dbReference type="EC" id="5.1.3.13" evidence="2"/>
<accession>A0A369QLM0</accession>
<comment type="caution">
    <text evidence="2">The sequence shown here is derived from an EMBL/GenBank/DDBJ whole genome shotgun (WGS) entry which is preliminary data.</text>
</comment>
<dbReference type="AlphaFoldDB" id="A0A369QLM0"/>
<dbReference type="Pfam" id="PF05523">
    <property type="entry name" value="FdtA"/>
    <property type="match status" value="1"/>
</dbReference>
<dbReference type="InterPro" id="IPR014710">
    <property type="entry name" value="RmlC-like_jellyroll"/>
</dbReference>
<keyword evidence="2" id="KW-0413">Isomerase</keyword>
<dbReference type="InterPro" id="IPR011051">
    <property type="entry name" value="RmlC_Cupin_sf"/>
</dbReference>
<sequence length="143" mass="16582">MNDMLKSNKPCLIYFPSIGNSTLGFITIAESNHNVPFEIKRVYWTYFTPHNVTRGGHAHKNLHQIIFAVSGRIEFSIETLSGEKSHFLLESPDTGLYLPSLTWRDITFSHNAVLLCLASEHYNESDYIRYYSDFKNEFRSQEI</sequence>
<gene>
    <name evidence="2" type="primary">rfbC</name>
    <name evidence="2" type="ORF">AHMF7616_02736</name>
</gene>
<dbReference type="EMBL" id="QASA01000001">
    <property type="protein sequence ID" value="RDC64126.1"/>
    <property type="molecule type" value="Genomic_DNA"/>
</dbReference>
<dbReference type="Gene3D" id="2.60.120.10">
    <property type="entry name" value="Jelly Rolls"/>
    <property type="match status" value="1"/>
</dbReference>
<feature type="domain" description="Sugar 3,4-ketoisomerase QdtA cupin" evidence="1">
    <location>
        <begin position="12"/>
        <end position="137"/>
    </location>
</feature>
<name>A0A369QLM0_9BACT</name>
<evidence type="ECO:0000313" key="3">
    <source>
        <dbReference type="Proteomes" id="UP000253919"/>
    </source>
</evidence>
<evidence type="ECO:0000313" key="2">
    <source>
        <dbReference type="EMBL" id="RDC64126.1"/>
    </source>
</evidence>
<protein>
    <submittedName>
        <fullName evidence="2">dTDP-4-dehydrorhamnose 3,5-epimerase</fullName>
        <ecNumber evidence="2">5.1.3.13</ecNumber>
    </submittedName>
</protein>
<reference evidence="2 3" key="1">
    <citation type="submission" date="2018-04" db="EMBL/GenBank/DDBJ databases">
        <title>Adhaeribacter sp. HMF7616 genome sequencing and assembly.</title>
        <authorList>
            <person name="Kang H."/>
            <person name="Kang J."/>
            <person name="Cha I."/>
            <person name="Kim H."/>
            <person name="Joh K."/>
        </authorList>
    </citation>
    <scope>NUCLEOTIDE SEQUENCE [LARGE SCALE GENOMIC DNA]</scope>
    <source>
        <strain evidence="2 3">HMF7616</strain>
    </source>
</reference>
<evidence type="ECO:0000259" key="1">
    <source>
        <dbReference type="Pfam" id="PF05523"/>
    </source>
</evidence>